<dbReference type="EMBL" id="FNYD01000002">
    <property type="protein sequence ID" value="SEI63809.1"/>
    <property type="molecule type" value="Genomic_DNA"/>
</dbReference>
<dbReference type="InterPro" id="IPR001041">
    <property type="entry name" value="2Fe-2S_ferredoxin-type"/>
</dbReference>
<feature type="domain" description="2Fe-2S ferredoxin-type" evidence="7">
    <location>
        <begin position="1"/>
        <end position="104"/>
    </location>
</feature>
<dbReference type="GO" id="GO:0046872">
    <property type="term" value="F:metal ion binding"/>
    <property type="evidence" value="ECO:0007669"/>
    <property type="project" value="UniProtKB-KW"/>
</dbReference>
<evidence type="ECO:0000256" key="2">
    <source>
        <dbReference type="ARBA" id="ARBA00022714"/>
    </source>
</evidence>
<dbReference type="Gene3D" id="3.10.20.30">
    <property type="match status" value="1"/>
</dbReference>
<proteinExistence type="inferred from homology"/>
<dbReference type="PANTHER" id="PTHR23426">
    <property type="entry name" value="FERREDOXIN/ADRENODOXIN"/>
    <property type="match status" value="1"/>
</dbReference>
<evidence type="ECO:0000256" key="6">
    <source>
        <dbReference type="ARBA" id="ARBA00034078"/>
    </source>
</evidence>
<keyword evidence="9" id="KW-1185">Reference proteome</keyword>
<dbReference type="SUPFAM" id="SSF54292">
    <property type="entry name" value="2Fe-2S ferredoxin-like"/>
    <property type="match status" value="1"/>
</dbReference>
<keyword evidence="4" id="KW-0408">Iron</keyword>
<gene>
    <name evidence="8" type="ORF">SAMN05444007_10225</name>
</gene>
<dbReference type="GO" id="GO:0009055">
    <property type="term" value="F:electron transfer activity"/>
    <property type="evidence" value="ECO:0007669"/>
    <property type="project" value="TreeGrafter"/>
</dbReference>
<dbReference type="PRINTS" id="PR00355">
    <property type="entry name" value="ADRENODOXIN"/>
</dbReference>
<dbReference type="GO" id="GO:0051537">
    <property type="term" value="F:2 iron, 2 sulfur cluster binding"/>
    <property type="evidence" value="ECO:0007669"/>
    <property type="project" value="UniProtKB-KW"/>
</dbReference>
<keyword evidence="3" id="KW-0479">Metal-binding</keyword>
<evidence type="ECO:0000313" key="8">
    <source>
        <dbReference type="EMBL" id="SEI63809.1"/>
    </source>
</evidence>
<dbReference type="Proteomes" id="UP000199379">
    <property type="component" value="Unassembled WGS sequence"/>
</dbReference>
<dbReference type="RefSeq" id="WP_092362282.1">
    <property type="nucleotide sequence ID" value="NZ_BMGV01000002.1"/>
</dbReference>
<dbReference type="CDD" id="cd00207">
    <property type="entry name" value="fer2"/>
    <property type="match status" value="1"/>
</dbReference>
<reference evidence="8 9" key="1">
    <citation type="submission" date="2016-10" db="EMBL/GenBank/DDBJ databases">
        <authorList>
            <person name="de Groot N.N."/>
        </authorList>
    </citation>
    <scope>NUCLEOTIDE SEQUENCE [LARGE SCALE GENOMIC DNA]</scope>
    <source>
        <strain evidence="8 9">DSM 29340</strain>
    </source>
</reference>
<dbReference type="OrthoDB" id="9799640at2"/>
<dbReference type="InterPro" id="IPR001055">
    <property type="entry name" value="Adrenodoxin-like"/>
</dbReference>
<dbReference type="Pfam" id="PF00111">
    <property type="entry name" value="Fer2"/>
    <property type="match status" value="1"/>
</dbReference>
<name>A0A1H6S7F2_9RHOB</name>
<organism evidence="8 9">
    <name type="scientific">Cribrihabitans marinus</name>
    <dbReference type="NCBI Taxonomy" id="1227549"/>
    <lineage>
        <taxon>Bacteria</taxon>
        <taxon>Pseudomonadati</taxon>
        <taxon>Pseudomonadota</taxon>
        <taxon>Alphaproteobacteria</taxon>
        <taxon>Rhodobacterales</taxon>
        <taxon>Paracoccaceae</taxon>
        <taxon>Cribrihabitans</taxon>
    </lineage>
</organism>
<dbReference type="GO" id="GO:0140647">
    <property type="term" value="P:P450-containing electron transport chain"/>
    <property type="evidence" value="ECO:0007669"/>
    <property type="project" value="InterPro"/>
</dbReference>
<evidence type="ECO:0000256" key="4">
    <source>
        <dbReference type="ARBA" id="ARBA00023004"/>
    </source>
</evidence>
<evidence type="ECO:0000313" key="9">
    <source>
        <dbReference type="Proteomes" id="UP000199379"/>
    </source>
</evidence>
<evidence type="ECO:0000259" key="7">
    <source>
        <dbReference type="PROSITE" id="PS51085"/>
    </source>
</evidence>
<dbReference type="PROSITE" id="PS51085">
    <property type="entry name" value="2FE2S_FER_2"/>
    <property type="match status" value="1"/>
</dbReference>
<dbReference type="STRING" id="1227549.SAMN05444007_10225"/>
<evidence type="ECO:0000256" key="3">
    <source>
        <dbReference type="ARBA" id="ARBA00022723"/>
    </source>
</evidence>
<comment type="cofactor">
    <cofactor evidence="6">
        <name>[2Fe-2S] cluster</name>
        <dbReference type="ChEBI" id="CHEBI:190135"/>
    </cofactor>
</comment>
<accession>A0A1H6S7F2</accession>
<dbReference type="GO" id="GO:0005829">
    <property type="term" value="C:cytosol"/>
    <property type="evidence" value="ECO:0007669"/>
    <property type="project" value="TreeGrafter"/>
</dbReference>
<evidence type="ECO:0000256" key="5">
    <source>
        <dbReference type="ARBA" id="ARBA00023014"/>
    </source>
</evidence>
<keyword evidence="5" id="KW-0411">Iron-sulfur</keyword>
<keyword evidence="2" id="KW-0001">2Fe-2S</keyword>
<dbReference type="PANTHER" id="PTHR23426:SF65">
    <property type="entry name" value="FERREDOXIN-2, MITOCHONDRIAL"/>
    <property type="match status" value="1"/>
</dbReference>
<dbReference type="InterPro" id="IPR012675">
    <property type="entry name" value="Beta-grasp_dom_sf"/>
</dbReference>
<dbReference type="AlphaFoldDB" id="A0A1H6S7F2"/>
<dbReference type="InterPro" id="IPR036010">
    <property type="entry name" value="2Fe-2S_ferredoxin-like_sf"/>
</dbReference>
<sequence length="104" mass="11181">MRVTWKTTERGEITAEVAEGQSLMEAAVANDVPGVIGECGGCLSCATCHVYVAPGWLERTGRVEEFEDAMLDVTAAERRPNSRLSCQIEATPELDGLVLEVPDA</sequence>
<protein>
    <submittedName>
        <fullName evidence="8">Ferredoxin, 2Fe-2S</fullName>
    </submittedName>
</protein>
<evidence type="ECO:0000256" key="1">
    <source>
        <dbReference type="ARBA" id="ARBA00010914"/>
    </source>
</evidence>
<comment type="similarity">
    <text evidence="1">Belongs to the adrenodoxin/putidaredoxin family.</text>
</comment>